<keyword evidence="3" id="KW-1185">Reference proteome</keyword>
<dbReference type="EMBL" id="AZHD01000012">
    <property type="protein sequence ID" value="OAA58502.1"/>
    <property type="molecule type" value="Genomic_DNA"/>
</dbReference>
<evidence type="ECO:0008006" key="4">
    <source>
        <dbReference type="Google" id="ProtNLM"/>
    </source>
</evidence>
<dbReference type="AlphaFoldDB" id="A0A167RDY5"/>
<feature type="compositionally biased region" description="Polar residues" evidence="1">
    <location>
        <begin position="298"/>
        <end position="315"/>
    </location>
</feature>
<reference evidence="2 3" key="1">
    <citation type="journal article" date="2016" name="Genome Biol. Evol.">
        <title>Divergent and convergent evolution of fungal pathogenicity.</title>
        <authorList>
            <person name="Shang Y."/>
            <person name="Xiao G."/>
            <person name="Zheng P."/>
            <person name="Cen K."/>
            <person name="Zhan S."/>
            <person name="Wang C."/>
        </authorList>
    </citation>
    <scope>NUCLEOTIDE SEQUENCE [LARGE SCALE GENOMIC DNA]</scope>
    <source>
        <strain evidence="2 3">RCEF 264</strain>
    </source>
</reference>
<protein>
    <recommendedName>
        <fullName evidence="4">Integral membrane protein</fullName>
    </recommendedName>
</protein>
<evidence type="ECO:0000313" key="2">
    <source>
        <dbReference type="EMBL" id="OAA58502.1"/>
    </source>
</evidence>
<comment type="caution">
    <text evidence="2">The sequence shown here is derived from an EMBL/GenBank/DDBJ whole genome shotgun (WGS) entry which is preliminary data.</text>
</comment>
<gene>
    <name evidence="2" type="ORF">SPI_06575</name>
</gene>
<feature type="compositionally biased region" description="Low complexity" evidence="1">
    <location>
        <begin position="13"/>
        <end position="22"/>
    </location>
</feature>
<feature type="compositionally biased region" description="Pro residues" evidence="1">
    <location>
        <begin position="37"/>
        <end position="46"/>
    </location>
</feature>
<feature type="region of interest" description="Disordered" evidence="1">
    <location>
        <begin position="165"/>
        <end position="236"/>
    </location>
</feature>
<feature type="region of interest" description="Disordered" evidence="1">
    <location>
        <begin position="1"/>
        <end position="137"/>
    </location>
</feature>
<dbReference type="STRING" id="1081102.A0A167RDY5"/>
<evidence type="ECO:0000256" key="1">
    <source>
        <dbReference type="SAM" id="MobiDB-lite"/>
    </source>
</evidence>
<proteinExistence type="predicted"/>
<feature type="region of interest" description="Disordered" evidence="1">
    <location>
        <begin position="286"/>
        <end position="315"/>
    </location>
</feature>
<organism evidence="2 3">
    <name type="scientific">Niveomyces insectorum RCEF 264</name>
    <dbReference type="NCBI Taxonomy" id="1081102"/>
    <lineage>
        <taxon>Eukaryota</taxon>
        <taxon>Fungi</taxon>
        <taxon>Dikarya</taxon>
        <taxon>Ascomycota</taxon>
        <taxon>Pezizomycotina</taxon>
        <taxon>Sordariomycetes</taxon>
        <taxon>Hypocreomycetidae</taxon>
        <taxon>Hypocreales</taxon>
        <taxon>Cordycipitaceae</taxon>
        <taxon>Niveomyces</taxon>
    </lineage>
</organism>
<dbReference type="Proteomes" id="UP000076874">
    <property type="component" value="Unassembled WGS sequence"/>
</dbReference>
<feature type="compositionally biased region" description="Low complexity" evidence="1">
    <location>
        <begin position="288"/>
        <end position="297"/>
    </location>
</feature>
<feature type="compositionally biased region" description="Low complexity" evidence="1">
    <location>
        <begin position="199"/>
        <end position="218"/>
    </location>
</feature>
<evidence type="ECO:0000313" key="3">
    <source>
        <dbReference type="Proteomes" id="UP000076874"/>
    </source>
</evidence>
<name>A0A167RDY5_9HYPO</name>
<feature type="compositionally biased region" description="Pro residues" evidence="1">
    <location>
        <begin position="1"/>
        <end position="12"/>
    </location>
</feature>
<feature type="compositionally biased region" description="Low complexity" evidence="1">
    <location>
        <begin position="118"/>
        <end position="131"/>
    </location>
</feature>
<feature type="compositionally biased region" description="Pro residues" evidence="1">
    <location>
        <begin position="76"/>
        <end position="93"/>
    </location>
</feature>
<sequence>MSYYPPGQPPTAAPYYAAGPPTRHAQQQAATAENGYLPPPPGPSPSPGRIGTSAPPLPPRPAGGPSRLAVACNTAFPPPPRSPNRPPDLPPRPQQGSRPQTYALPAYTPSYAPPDYGQPPSTQATTQTQPAYLPYRPAYPQEAYSSTATSGTNSYAYSLVSWPAPAPTAYHDLQPPGTSYPQALPAQSPGPAAYTSPIPVTTAPSTTQPQPPTQQVAADEYPTYEPNPPVSSPPIAELETHAAPAPELPLQDRHTQEAPAIVAGSLASSASPVTEVDDLFSSMTISAQQPQEPQQQPTLESHTKAQPRTGSPSLAETHNLLLGTTGPQNISTSLGTSQAPPSALTDCFAFPVKLATTWYVHPQAPDGIVCSKCYVDHIWPTSFRGQFQPKFWSDRTPRRCRFNCPRITEILFPDAVATGSLQPTLDFLTKRFSILDCAGSRGARGGQQIRWFRPAYNALEGMVVCEACYEDCIGGTSLAPYFEPTPAQPDAEVWVCDMSVPYIRKEFAERQKTGDWPTFLYEAKARMGMLKCSKNAPVLFCSRKWFVPVQGPPDALICVACYCDNILKSGDEDQWQQASEVFGSTPPAPTCLLGRYNITVAMSCADEQKNRSIFWRALRAVAFDEPFCGPDGTKTAHWYSLPSQPEGFRVCGACRVSVLESLGVAEYFVPAARPPGPDEAAWCAMNTKAPRFADYTERLLELYFTRNVAPLDAYAVKYGGIPRCPRDVDVGGRSDWYGWPDCVVCAECYVDFVQGTVLDTPDAMPLRGVALPTAQICDMYSPRMRGLYTEACARRPPDASALRAYAAKRRAVYWQTMPLCRLMLAQQQFLATQANLSHMQSVVFTGFGNLEAITNDQTVTYSHSELGGGEFHNYLQVEGARQGQEANILSMQASDPSKVATVGVLESQWRAVE</sequence>
<accession>A0A167RDY5</accession>
<dbReference type="OrthoDB" id="5324692at2759"/>